<keyword evidence="10" id="KW-0238">DNA-binding</keyword>
<dbReference type="InterPro" id="IPR035500">
    <property type="entry name" value="NHR-like_dom_sf"/>
</dbReference>
<keyword evidence="8" id="KW-0805">Transcription regulation</keyword>
<evidence type="ECO:0000256" key="2">
    <source>
        <dbReference type="ARBA" id="ARBA00022448"/>
    </source>
</evidence>
<keyword evidence="3 16" id="KW-0812">Transmembrane</keyword>
<dbReference type="Gene3D" id="1.10.565.10">
    <property type="entry name" value="Retinoid X Receptor"/>
    <property type="match status" value="1"/>
</dbReference>
<dbReference type="InterPro" id="IPR013088">
    <property type="entry name" value="Znf_NHR/GATA"/>
</dbReference>
<dbReference type="InterPro" id="IPR002153">
    <property type="entry name" value="TRPC_channel"/>
</dbReference>
<dbReference type="EMBL" id="JAHUTI010059909">
    <property type="protein sequence ID" value="MED6251501.1"/>
    <property type="molecule type" value="Genomic_DNA"/>
</dbReference>
<evidence type="ECO:0000256" key="16">
    <source>
        <dbReference type="SAM" id="Phobius"/>
    </source>
</evidence>
<keyword evidence="5" id="KW-0863">Zinc-finger</keyword>
<gene>
    <name evidence="19" type="ORF">ATANTOWER_031715</name>
</gene>
<keyword evidence="11 16" id="KW-0472">Membrane</keyword>
<dbReference type="InterPro" id="IPR001628">
    <property type="entry name" value="Znf_hrmn_rcpt"/>
</dbReference>
<dbReference type="InterPro" id="IPR005821">
    <property type="entry name" value="Ion_trans_dom"/>
</dbReference>
<keyword evidence="4" id="KW-0479">Metal-binding</keyword>
<comment type="caution">
    <text evidence="19">The sequence shown here is derived from an EMBL/GenBank/DDBJ whole genome shotgun (WGS) entry which is preliminary data.</text>
</comment>
<evidence type="ECO:0000256" key="12">
    <source>
        <dbReference type="ARBA" id="ARBA00023163"/>
    </source>
</evidence>
<dbReference type="PROSITE" id="PS51030">
    <property type="entry name" value="NUCLEAR_REC_DBD_2"/>
    <property type="match status" value="1"/>
</dbReference>
<feature type="domain" description="Nuclear receptor" evidence="17">
    <location>
        <begin position="218"/>
        <end position="293"/>
    </location>
</feature>
<evidence type="ECO:0000313" key="19">
    <source>
        <dbReference type="EMBL" id="MED6251501.1"/>
    </source>
</evidence>
<feature type="transmembrane region" description="Helical" evidence="16">
    <location>
        <begin position="121"/>
        <end position="141"/>
    </location>
</feature>
<protein>
    <submittedName>
        <fullName evidence="19">Uncharacterized protein</fullName>
    </submittedName>
</protein>
<keyword evidence="13" id="KW-0675">Receptor</keyword>
<proteinExistence type="predicted"/>
<keyword evidence="7 16" id="KW-1133">Transmembrane helix</keyword>
<feature type="transmembrane region" description="Helical" evidence="16">
    <location>
        <begin position="51"/>
        <end position="72"/>
    </location>
</feature>
<keyword evidence="20" id="KW-1185">Reference proteome</keyword>
<evidence type="ECO:0000256" key="1">
    <source>
        <dbReference type="ARBA" id="ARBA00004141"/>
    </source>
</evidence>
<accession>A0ABU7BM14</accession>
<feature type="domain" description="NR LBD" evidence="18">
    <location>
        <begin position="333"/>
        <end position="440"/>
    </location>
</feature>
<evidence type="ECO:0000256" key="10">
    <source>
        <dbReference type="ARBA" id="ARBA00023125"/>
    </source>
</evidence>
<dbReference type="Proteomes" id="UP001345963">
    <property type="component" value="Unassembled WGS sequence"/>
</dbReference>
<evidence type="ECO:0000313" key="20">
    <source>
        <dbReference type="Proteomes" id="UP001345963"/>
    </source>
</evidence>
<evidence type="ECO:0000256" key="14">
    <source>
        <dbReference type="ARBA" id="ARBA00023242"/>
    </source>
</evidence>
<dbReference type="PROSITE" id="PS51843">
    <property type="entry name" value="NR_LBD"/>
    <property type="match status" value="1"/>
</dbReference>
<evidence type="ECO:0000256" key="6">
    <source>
        <dbReference type="ARBA" id="ARBA00022833"/>
    </source>
</evidence>
<dbReference type="Pfam" id="PF00105">
    <property type="entry name" value="zf-C4"/>
    <property type="match status" value="1"/>
</dbReference>
<evidence type="ECO:0000256" key="5">
    <source>
        <dbReference type="ARBA" id="ARBA00022771"/>
    </source>
</evidence>
<dbReference type="Pfam" id="PF00104">
    <property type="entry name" value="Hormone_recep"/>
    <property type="match status" value="1"/>
</dbReference>
<evidence type="ECO:0000256" key="4">
    <source>
        <dbReference type="ARBA" id="ARBA00022723"/>
    </source>
</evidence>
<evidence type="ECO:0000259" key="17">
    <source>
        <dbReference type="PROSITE" id="PS51030"/>
    </source>
</evidence>
<feature type="transmembrane region" description="Helical" evidence="16">
    <location>
        <begin position="12"/>
        <end position="30"/>
    </location>
</feature>
<sequence length="440" mass="50037">MSSDPHLISEVLYAIAIVLSFFRIAYILPANESFGPLQISLGRTMKDNFQFMVIFITVFVAFTVGMFDLYSYYLGAKHNVAFTTVEESLKTLFWTIFGLSEIKSVVLNINHKFIENTGYVLYGVYNIIMVIVLLNMLIAMFNSSFQEIEDDADVEWKFARAKLWFTYFEHGSTLPVPFNLVPSPKAVVSLLLGIRKFLGSSRKSKEKSNNEVDPKKHQRMCVICGDEASGCHYGVLTCGSCKVFFKRAVEGHHSYLCAGRNDCIVDKIRRKNCPACRLRKCYQAGMMLGGRKLKRFGALKALSLAPSLMFQSHLAMSGDGQALTSMSCVPSIHEIQLSQQIINILENIEPEIVYSGYDSSQPEVHHLLLNSLNRLCEKQLLWIIKWSKSLPGFRNLHINDQMTLIQYSWMNLMVFSLGWRSFQNATSEYLYFAPDMVLSQ</sequence>
<dbReference type="Pfam" id="PF00520">
    <property type="entry name" value="Ion_trans"/>
    <property type="match status" value="1"/>
</dbReference>
<name>A0ABU7BM14_9TELE</name>
<keyword evidence="6" id="KW-0862">Zinc</keyword>
<evidence type="ECO:0000256" key="9">
    <source>
        <dbReference type="ARBA" id="ARBA00023065"/>
    </source>
</evidence>
<evidence type="ECO:0000256" key="7">
    <source>
        <dbReference type="ARBA" id="ARBA00022989"/>
    </source>
</evidence>
<keyword evidence="14" id="KW-0539">Nucleus</keyword>
<comment type="subcellular location">
    <subcellularLocation>
        <location evidence="1">Membrane</location>
        <topology evidence="1">Multi-pass membrane protein</topology>
    </subcellularLocation>
</comment>
<dbReference type="SUPFAM" id="SSF48508">
    <property type="entry name" value="Nuclear receptor ligand-binding domain"/>
    <property type="match status" value="1"/>
</dbReference>
<keyword evidence="12" id="KW-0804">Transcription</keyword>
<dbReference type="Gene3D" id="3.30.50.10">
    <property type="entry name" value="Erythroid Transcription Factor GATA-1, subunit A"/>
    <property type="match status" value="1"/>
</dbReference>
<dbReference type="PRINTS" id="PR00047">
    <property type="entry name" value="STROIDFINGER"/>
</dbReference>
<dbReference type="InterPro" id="IPR000536">
    <property type="entry name" value="Nucl_hrmn_rcpt_lig-bd"/>
</dbReference>
<dbReference type="SUPFAM" id="SSF57716">
    <property type="entry name" value="Glucocorticoid receptor-like (DNA-binding domain)"/>
    <property type="match status" value="1"/>
</dbReference>
<dbReference type="PROSITE" id="PS00031">
    <property type="entry name" value="NUCLEAR_REC_DBD_1"/>
    <property type="match status" value="1"/>
</dbReference>
<organism evidence="19 20">
    <name type="scientific">Ataeniobius toweri</name>
    <dbReference type="NCBI Taxonomy" id="208326"/>
    <lineage>
        <taxon>Eukaryota</taxon>
        <taxon>Metazoa</taxon>
        <taxon>Chordata</taxon>
        <taxon>Craniata</taxon>
        <taxon>Vertebrata</taxon>
        <taxon>Euteleostomi</taxon>
        <taxon>Actinopterygii</taxon>
        <taxon>Neopterygii</taxon>
        <taxon>Teleostei</taxon>
        <taxon>Neoteleostei</taxon>
        <taxon>Acanthomorphata</taxon>
        <taxon>Ovalentaria</taxon>
        <taxon>Atherinomorphae</taxon>
        <taxon>Cyprinodontiformes</taxon>
        <taxon>Goodeidae</taxon>
        <taxon>Ataeniobius</taxon>
    </lineage>
</organism>
<evidence type="ECO:0000256" key="3">
    <source>
        <dbReference type="ARBA" id="ARBA00022692"/>
    </source>
</evidence>
<keyword evidence="2" id="KW-0813">Transport</keyword>
<dbReference type="PANTHER" id="PTHR10117:SF7">
    <property type="entry name" value="SHORT TRANSIENT RECEPTOR POTENTIAL CHANNEL 6"/>
    <property type="match status" value="1"/>
</dbReference>
<dbReference type="PRINTS" id="PR01097">
    <property type="entry name" value="TRNSRECEPTRP"/>
</dbReference>
<dbReference type="CDD" id="cd07172">
    <property type="entry name" value="NR_DBD_GR_PR"/>
    <property type="match status" value="1"/>
</dbReference>
<evidence type="ECO:0000256" key="13">
    <source>
        <dbReference type="ARBA" id="ARBA00023170"/>
    </source>
</evidence>
<evidence type="ECO:0000256" key="11">
    <source>
        <dbReference type="ARBA" id="ARBA00023136"/>
    </source>
</evidence>
<evidence type="ECO:0000256" key="15">
    <source>
        <dbReference type="ARBA" id="ARBA00023303"/>
    </source>
</evidence>
<keyword evidence="15" id="KW-0407">Ion channel</keyword>
<evidence type="ECO:0000256" key="8">
    <source>
        <dbReference type="ARBA" id="ARBA00023015"/>
    </source>
</evidence>
<dbReference type="SMART" id="SM00399">
    <property type="entry name" value="ZnF_C4"/>
    <property type="match status" value="1"/>
</dbReference>
<evidence type="ECO:0000259" key="18">
    <source>
        <dbReference type="PROSITE" id="PS51843"/>
    </source>
</evidence>
<dbReference type="PANTHER" id="PTHR10117">
    <property type="entry name" value="TRANSIENT RECEPTOR POTENTIAL CHANNEL"/>
    <property type="match status" value="1"/>
</dbReference>
<keyword evidence="9" id="KW-0406">Ion transport</keyword>
<reference evidence="19 20" key="1">
    <citation type="submission" date="2021-07" db="EMBL/GenBank/DDBJ databases">
        <authorList>
            <person name="Palmer J.M."/>
        </authorList>
    </citation>
    <scope>NUCLEOTIDE SEQUENCE [LARGE SCALE GENOMIC DNA]</scope>
    <source>
        <strain evidence="19 20">AT_MEX2019</strain>
        <tissue evidence="19">Muscle</tissue>
    </source>
</reference>